<evidence type="ECO:0000313" key="1">
    <source>
        <dbReference type="EMBL" id="GGY81627.1"/>
    </source>
</evidence>
<reference evidence="2" key="1">
    <citation type="journal article" date="2019" name="Int. J. Syst. Evol. Microbiol.">
        <title>The Global Catalogue of Microorganisms (GCM) 10K type strain sequencing project: providing services to taxonomists for standard genome sequencing and annotation.</title>
        <authorList>
            <consortium name="The Broad Institute Genomics Platform"/>
            <consortium name="The Broad Institute Genome Sequencing Center for Infectious Disease"/>
            <person name="Wu L."/>
            <person name="Ma J."/>
        </authorList>
    </citation>
    <scope>NUCLEOTIDE SEQUENCE [LARGE SCALE GENOMIC DNA]</scope>
    <source>
        <strain evidence="2">KCTC 32239</strain>
    </source>
</reference>
<organism evidence="1 2">
    <name type="scientific">Cellvibrio zantedeschiae</name>
    <dbReference type="NCBI Taxonomy" id="1237077"/>
    <lineage>
        <taxon>Bacteria</taxon>
        <taxon>Pseudomonadati</taxon>
        <taxon>Pseudomonadota</taxon>
        <taxon>Gammaproteobacteria</taxon>
        <taxon>Cellvibrionales</taxon>
        <taxon>Cellvibrionaceae</taxon>
        <taxon>Cellvibrio</taxon>
    </lineage>
</organism>
<comment type="caution">
    <text evidence="1">The sequence shown here is derived from an EMBL/GenBank/DDBJ whole genome shotgun (WGS) entry which is preliminary data.</text>
</comment>
<gene>
    <name evidence="1" type="ORF">GCM10011613_27860</name>
</gene>
<dbReference type="EMBL" id="BMYZ01000003">
    <property type="protein sequence ID" value="GGY81627.1"/>
    <property type="molecule type" value="Genomic_DNA"/>
</dbReference>
<accession>A0ABQ3B9G6</accession>
<protein>
    <submittedName>
        <fullName evidence="1">Uncharacterized protein</fullName>
    </submittedName>
</protein>
<evidence type="ECO:0000313" key="2">
    <source>
        <dbReference type="Proteomes" id="UP000619761"/>
    </source>
</evidence>
<name>A0ABQ3B9G6_9GAMM</name>
<proteinExistence type="predicted"/>
<dbReference type="Proteomes" id="UP000619761">
    <property type="component" value="Unassembled WGS sequence"/>
</dbReference>
<sequence length="71" mass="7485">MGKGDRAVIALKQTHAQVIFKLLDIAAQGRRADMAGASSAAKVQAAGEGTEKFEFGDIHGGDRSALHKLQH</sequence>
<keyword evidence="2" id="KW-1185">Reference proteome</keyword>